<evidence type="ECO:0000313" key="7">
    <source>
        <dbReference type="Proteomes" id="UP001642409"/>
    </source>
</evidence>
<gene>
    <name evidence="5" type="ORF">HINF_LOCUS14343</name>
    <name evidence="3" type="ORF">HINF_LOCUS55820</name>
    <name evidence="4" type="ORF">HINF_LOCUS58804</name>
    <name evidence="6" type="ORF">HINF_LOCUS70176</name>
</gene>
<evidence type="ECO:0000313" key="6">
    <source>
        <dbReference type="EMBL" id="CAL6099637.1"/>
    </source>
</evidence>
<evidence type="ECO:0000256" key="2">
    <source>
        <dbReference type="ARBA" id="ARBA00022737"/>
    </source>
</evidence>
<protein>
    <submittedName>
        <fullName evidence="4">Leucine-rich repeat domain-containing protein</fullName>
    </submittedName>
    <submittedName>
        <fullName evidence="5">Leucine-rich_repeat domain-containing protein</fullName>
    </submittedName>
</protein>
<dbReference type="EMBL" id="CATOUU010001090">
    <property type="protein sequence ID" value="CAI9971159.1"/>
    <property type="molecule type" value="Genomic_DNA"/>
</dbReference>
<dbReference type="PANTHER" id="PTHR46652:SF3">
    <property type="entry name" value="LEUCINE-RICH REPEAT-CONTAINING PROTEIN 9"/>
    <property type="match status" value="1"/>
</dbReference>
<keyword evidence="1" id="KW-0433">Leucine-rich repeat</keyword>
<evidence type="ECO:0000313" key="3">
    <source>
        <dbReference type="EMBL" id="CAI9968175.1"/>
    </source>
</evidence>
<dbReference type="EMBL" id="CAXDID020000522">
    <property type="protein sequence ID" value="CAL6099637.1"/>
    <property type="molecule type" value="Genomic_DNA"/>
</dbReference>
<comment type="caution">
    <text evidence="4">The sequence shown here is derived from an EMBL/GenBank/DDBJ whole genome shotgun (WGS) entry which is preliminary data.</text>
</comment>
<dbReference type="Pfam" id="PF12799">
    <property type="entry name" value="LRR_4"/>
    <property type="match status" value="1"/>
</dbReference>
<reference evidence="4" key="1">
    <citation type="submission" date="2023-06" db="EMBL/GenBank/DDBJ databases">
        <authorList>
            <person name="Kurt Z."/>
        </authorList>
    </citation>
    <scope>NUCLEOTIDE SEQUENCE</scope>
</reference>
<accession>A0AA86R3R9</accession>
<evidence type="ECO:0000313" key="5">
    <source>
        <dbReference type="EMBL" id="CAL5995891.1"/>
    </source>
</evidence>
<dbReference type="EMBL" id="CAXDID020000034">
    <property type="protein sequence ID" value="CAL5995891.1"/>
    <property type="molecule type" value="Genomic_DNA"/>
</dbReference>
<keyword evidence="2" id="KW-0677">Repeat</keyword>
<dbReference type="PROSITE" id="PS51450">
    <property type="entry name" value="LRR"/>
    <property type="match status" value="4"/>
</dbReference>
<dbReference type="InterPro" id="IPR050836">
    <property type="entry name" value="SDS22/Internalin_LRR"/>
</dbReference>
<dbReference type="InterPro" id="IPR032675">
    <property type="entry name" value="LRR_dom_sf"/>
</dbReference>
<dbReference type="PANTHER" id="PTHR46652">
    <property type="entry name" value="LEUCINE-RICH REPEAT AND IQ DOMAIN-CONTAINING PROTEIN 1-RELATED"/>
    <property type="match status" value="1"/>
</dbReference>
<evidence type="ECO:0000313" key="4">
    <source>
        <dbReference type="EMBL" id="CAI9971159.1"/>
    </source>
</evidence>
<reference evidence="5 7" key="2">
    <citation type="submission" date="2024-07" db="EMBL/GenBank/DDBJ databases">
        <authorList>
            <person name="Akdeniz Z."/>
        </authorList>
    </citation>
    <scope>NUCLEOTIDE SEQUENCE [LARGE SCALE GENOMIC DNA]</scope>
</reference>
<dbReference type="Proteomes" id="UP001642409">
    <property type="component" value="Unassembled WGS sequence"/>
</dbReference>
<organism evidence="4">
    <name type="scientific">Hexamita inflata</name>
    <dbReference type="NCBI Taxonomy" id="28002"/>
    <lineage>
        <taxon>Eukaryota</taxon>
        <taxon>Metamonada</taxon>
        <taxon>Diplomonadida</taxon>
        <taxon>Hexamitidae</taxon>
        <taxon>Hexamitinae</taxon>
        <taxon>Hexamita</taxon>
    </lineage>
</organism>
<dbReference type="SUPFAM" id="SSF52058">
    <property type="entry name" value="L domain-like"/>
    <property type="match status" value="1"/>
</dbReference>
<keyword evidence="7" id="KW-1185">Reference proteome</keyword>
<dbReference type="AlphaFoldDB" id="A0AA86R3R9"/>
<sequence length="267" mass="30554">MLPKHTFRIKSKSDLLNHFTSSQKLEIVDIQLVKDILKINFLPELFEDAEKRDQLSFNLEFVQKTRKFTFERQNLQYLHLISFLTNLTELNLVMNKISDISVISKLKNLKKLDLSTNIIADLSALQSLASLRTVDLSGNIITSYTIALPNLIDLNLGGNELQNTSGLQFSPQLLNLNLSKTKTTNLSTIPLQLFHLRTLNLSCNDISEIVYISNFLDLQTVNLSFNRSLQNIEPLKYCTQLIALNLNSTCIADIWPLQYFKTFRVCI</sequence>
<dbReference type="Pfam" id="PF13516">
    <property type="entry name" value="LRR_6"/>
    <property type="match status" value="1"/>
</dbReference>
<evidence type="ECO:0000256" key="1">
    <source>
        <dbReference type="ARBA" id="ARBA00022614"/>
    </source>
</evidence>
<dbReference type="InterPro" id="IPR001611">
    <property type="entry name" value="Leu-rich_rpt"/>
</dbReference>
<name>A0AA86R3R9_9EUKA</name>
<dbReference type="InterPro" id="IPR025875">
    <property type="entry name" value="Leu-rich_rpt_4"/>
</dbReference>
<dbReference type="EMBL" id="CATOUU010001032">
    <property type="protein sequence ID" value="CAI9968175.1"/>
    <property type="molecule type" value="Genomic_DNA"/>
</dbReference>
<proteinExistence type="predicted"/>
<dbReference type="Gene3D" id="3.80.10.10">
    <property type="entry name" value="Ribonuclease Inhibitor"/>
    <property type="match status" value="2"/>
</dbReference>